<dbReference type="AlphaFoldDB" id="A0A6J6EQE9"/>
<proteinExistence type="inferred from homology"/>
<dbReference type="GO" id="GO:0016706">
    <property type="term" value="F:2-oxoglutarate-dependent dioxygenase activity"/>
    <property type="evidence" value="ECO:0007669"/>
    <property type="project" value="TreeGrafter"/>
</dbReference>
<evidence type="ECO:0000256" key="3">
    <source>
        <dbReference type="ARBA" id="ARBA00022964"/>
    </source>
</evidence>
<keyword evidence="2" id="KW-0479">Metal-binding</keyword>
<comment type="similarity">
    <text evidence="1">Belongs to the TfdA dioxygenase family.</text>
</comment>
<keyword evidence="4" id="KW-0560">Oxidoreductase</keyword>
<dbReference type="PANTHER" id="PTHR30468">
    <property type="entry name" value="ALPHA-KETOGLUTARATE-DEPENDENT SULFONATE DIOXYGENASE"/>
    <property type="match status" value="1"/>
</dbReference>
<evidence type="ECO:0000259" key="6">
    <source>
        <dbReference type="Pfam" id="PF02668"/>
    </source>
</evidence>
<gene>
    <name evidence="7" type="ORF">UFOPK1722_00636</name>
</gene>
<keyword evidence="3" id="KW-0223">Dioxygenase</keyword>
<evidence type="ECO:0000256" key="2">
    <source>
        <dbReference type="ARBA" id="ARBA00022723"/>
    </source>
</evidence>
<feature type="domain" description="TauD/TfdA-like" evidence="6">
    <location>
        <begin position="12"/>
        <end position="270"/>
    </location>
</feature>
<dbReference type="GO" id="GO:0005737">
    <property type="term" value="C:cytoplasm"/>
    <property type="evidence" value="ECO:0007669"/>
    <property type="project" value="TreeGrafter"/>
</dbReference>
<evidence type="ECO:0000256" key="4">
    <source>
        <dbReference type="ARBA" id="ARBA00023002"/>
    </source>
</evidence>
<name>A0A6J6EQE9_9ZZZZ</name>
<dbReference type="InterPro" id="IPR042098">
    <property type="entry name" value="TauD-like_sf"/>
</dbReference>
<evidence type="ECO:0000313" key="7">
    <source>
        <dbReference type="EMBL" id="CAB4575128.1"/>
    </source>
</evidence>
<reference evidence="7" key="1">
    <citation type="submission" date="2020-05" db="EMBL/GenBank/DDBJ databases">
        <authorList>
            <person name="Chiriac C."/>
            <person name="Salcher M."/>
            <person name="Ghai R."/>
            <person name="Kavagutti S V."/>
        </authorList>
    </citation>
    <scope>NUCLEOTIDE SEQUENCE</scope>
</reference>
<accession>A0A6J6EQE9</accession>
<dbReference type="InterPro" id="IPR051323">
    <property type="entry name" value="AtsK-like"/>
</dbReference>
<evidence type="ECO:0000256" key="1">
    <source>
        <dbReference type="ARBA" id="ARBA00005896"/>
    </source>
</evidence>
<dbReference type="Gene3D" id="3.60.130.10">
    <property type="entry name" value="Clavaminate synthase-like"/>
    <property type="match status" value="1"/>
</dbReference>
<dbReference type="PANTHER" id="PTHR30468:SF1">
    <property type="entry name" value="ALPHA-KETOGLUTARATE-DEPENDENT SULFONATE DIOXYGENASE"/>
    <property type="match status" value="1"/>
</dbReference>
<protein>
    <submittedName>
        <fullName evidence="7">Unannotated protein</fullName>
    </submittedName>
</protein>
<evidence type="ECO:0000256" key="5">
    <source>
        <dbReference type="ARBA" id="ARBA00023004"/>
    </source>
</evidence>
<organism evidence="7">
    <name type="scientific">freshwater metagenome</name>
    <dbReference type="NCBI Taxonomy" id="449393"/>
    <lineage>
        <taxon>unclassified sequences</taxon>
        <taxon>metagenomes</taxon>
        <taxon>ecological metagenomes</taxon>
    </lineage>
</organism>
<dbReference type="Pfam" id="PF02668">
    <property type="entry name" value="TauD"/>
    <property type="match status" value="1"/>
</dbReference>
<keyword evidence="5" id="KW-0408">Iron</keyword>
<dbReference type="SUPFAM" id="SSF51197">
    <property type="entry name" value="Clavaminate synthase-like"/>
    <property type="match status" value="1"/>
</dbReference>
<dbReference type="EMBL" id="CAEZTS010000041">
    <property type="protein sequence ID" value="CAB4575128.1"/>
    <property type="molecule type" value="Genomic_DNA"/>
</dbReference>
<dbReference type="InterPro" id="IPR003819">
    <property type="entry name" value="TauD/TfdA-like"/>
</dbReference>
<dbReference type="GO" id="GO:0046872">
    <property type="term" value="F:metal ion binding"/>
    <property type="evidence" value="ECO:0007669"/>
    <property type="project" value="UniProtKB-KW"/>
</dbReference>
<sequence length="273" mass="30734">MSEVKVSSRVSVERLDGALGAVVQGLRVSDYDDDQLRELADSLLPWWDERLVLFFPGAHFTPADQSRLARCFGSKVAATTETASENRNIPTLRDEGFPEILVIDSHTPGFNPFVTAVWHTDVPFIEQPPKASLFYCEIAAVGAGDTMWNNQIAAYRRLSPPMQRLVDDLEVLMGTPPTTGTHVHPLVRRHHASGEKSIFANRGWTRSIVGMSEVESKHVLEAVFAVSERPENVVRWKWTSGDGALWDNRYTMHYAVADYGTQHRRVRRATIYD</sequence>